<reference evidence="1 2" key="1">
    <citation type="journal article" date="2021" name="BMC Genomics">
        <title>Datura genome reveals duplications of psychoactive alkaloid biosynthetic genes and high mutation rate following tissue culture.</title>
        <authorList>
            <person name="Rajewski A."/>
            <person name="Carter-House D."/>
            <person name="Stajich J."/>
            <person name="Litt A."/>
        </authorList>
    </citation>
    <scope>NUCLEOTIDE SEQUENCE [LARGE SCALE GENOMIC DNA]</scope>
    <source>
        <strain evidence="1">AR-01</strain>
    </source>
</reference>
<sequence length="54" mass="5498">HRTGNTCVTSSVATHLARPEARHAANAAQPSAQRSAHSCVMPGTACQASPADSK</sequence>
<comment type="caution">
    <text evidence="1">The sequence shown here is derived from an EMBL/GenBank/DDBJ whole genome shotgun (WGS) entry which is preliminary data.</text>
</comment>
<name>A0ABS8SM01_DATST</name>
<protein>
    <submittedName>
        <fullName evidence="1">Uncharacterized protein</fullName>
    </submittedName>
</protein>
<organism evidence="1 2">
    <name type="scientific">Datura stramonium</name>
    <name type="common">Jimsonweed</name>
    <name type="synonym">Common thornapple</name>
    <dbReference type="NCBI Taxonomy" id="4076"/>
    <lineage>
        <taxon>Eukaryota</taxon>
        <taxon>Viridiplantae</taxon>
        <taxon>Streptophyta</taxon>
        <taxon>Embryophyta</taxon>
        <taxon>Tracheophyta</taxon>
        <taxon>Spermatophyta</taxon>
        <taxon>Magnoliopsida</taxon>
        <taxon>eudicotyledons</taxon>
        <taxon>Gunneridae</taxon>
        <taxon>Pentapetalae</taxon>
        <taxon>asterids</taxon>
        <taxon>lamiids</taxon>
        <taxon>Solanales</taxon>
        <taxon>Solanaceae</taxon>
        <taxon>Solanoideae</taxon>
        <taxon>Datureae</taxon>
        <taxon>Datura</taxon>
    </lineage>
</organism>
<dbReference type="Proteomes" id="UP000823775">
    <property type="component" value="Unassembled WGS sequence"/>
</dbReference>
<accession>A0ABS8SM01</accession>
<proteinExistence type="predicted"/>
<feature type="non-terminal residue" evidence="1">
    <location>
        <position position="1"/>
    </location>
</feature>
<evidence type="ECO:0000313" key="2">
    <source>
        <dbReference type="Proteomes" id="UP000823775"/>
    </source>
</evidence>
<keyword evidence="2" id="KW-1185">Reference proteome</keyword>
<dbReference type="EMBL" id="JACEIK010000620">
    <property type="protein sequence ID" value="MCD7459901.1"/>
    <property type="molecule type" value="Genomic_DNA"/>
</dbReference>
<gene>
    <name evidence="1" type="ORF">HAX54_042258</name>
</gene>
<evidence type="ECO:0000313" key="1">
    <source>
        <dbReference type="EMBL" id="MCD7459901.1"/>
    </source>
</evidence>